<keyword evidence="4 6" id="KW-1133">Transmembrane helix</keyword>
<name>A0A7J5C0Q2_9MICO</name>
<dbReference type="InterPro" id="IPR007168">
    <property type="entry name" value="Phageshock_PspC_N"/>
</dbReference>
<evidence type="ECO:0000256" key="3">
    <source>
        <dbReference type="ARBA" id="ARBA00022692"/>
    </source>
</evidence>
<keyword evidence="2" id="KW-1003">Cell membrane</keyword>
<dbReference type="PANTHER" id="PTHR33885">
    <property type="entry name" value="PHAGE SHOCK PROTEIN C"/>
    <property type="match status" value="1"/>
</dbReference>
<evidence type="ECO:0000313" key="9">
    <source>
        <dbReference type="Proteomes" id="UP000467240"/>
    </source>
</evidence>
<keyword evidence="9" id="KW-1185">Reference proteome</keyword>
<proteinExistence type="predicted"/>
<accession>A0A7J5C0Q2</accession>
<dbReference type="AlphaFoldDB" id="A0A7J5C0Q2"/>
<gene>
    <name evidence="8" type="ORF">F8O01_01625</name>
</gene>
<dbReference type="EMBL" id="WBJZ01000002">
    <property type="protein sequence ID" value="KAB1662192.1"/>
    <property type="molecule type" value="Genomic_DNA"/>
</dbReference>
<dbReference type="PANTHER" id="PTHR33885:SF3">
    <property type="entry name" value="PHAGE SHOCK PROTEIN C"/>
    <property type="match status" value="1"/>
</dbReference>
<keyword evidence="3 6" id="KW-0812">Transmembrane</keyword>
<feature type="domain" description="Phage shock protein PspC N-terminal" evidence="7">
    <location>
        <begin position="5"/>
        <end position="61"/>
    </location>
</feature>
<evidence type="ECO:0000256" key="1">
    <source>
        <dbReference type="ARBA" id="ARBA00004162"/>
    </source>
</evidence>
<evidence type="ECO:0000256" key="6">
    <source>
        <dbReference type="SAM" id="Phobius"/>
    </source>
</evidence>
<dbReference type="GO" id="GO:0005886">
    <property type="term" value="C:plasma membrane"/>
    <property type="evidence" value="ECO:0007669"/>
    <property type="project" value="UniProtKB-SubCell"/>
</dbReference>
<feature type="transmembrane region" description="Helical" evidence="6">
    <location>
        <begin position="35"/>
        <end position="58"/>
    </location>
</feature>
<evidence type="ECO:0000256" key="2">
    <source>
        <dbReference type="ARBA" id="ARBA00022475"/>
    </source>
</evidence>
<evidence type="ECO:0000259" key="7">
    <source>
        <dbReference type="Pfam" id="PF04024"/>
    </source>
</evidence>
<dbReference type="RefSeq" id="WP_158039123.1">
    <property type="nucleotide sequence ID" value="NZ_JACCFV010000001.1"/>
</dbReference>
<dbReference type="Proteomes" id="UP000467240">
    <property type="component" value="Unassembled WGS sequence"/>
</dbReference>
<dbReference type="Pfam" id="PF04024">
    <property type="entry name" value="PspC"/>
    <property type="match status" value="1"/>
</dbReference>
<sequence length="61" mass="6814">MSNNRLVRPRHGRIIAGVCLGIAERFNLSPGLVRVLAVLSFLLPGPQILVYIVLWFLMPSE</sequence>
<evidence type="ECO:0000256" key="5">
    <source>
        <dbReference type="ARBA" id="ARBA00023136"/>
    </source>
</evidence>
<dbReference type="InterPro" id="IPR052027">
    <property type="entry name" value="PspC"/>
</dbReference>
<organism evidence="8 9">
    <name type="scientific">Pseudoclavibacter chungangensis</name>
    <dbReference type="NCBI Taxonomy" id="587635"/>
    <lineage>
        <taxon>Bacteria</taxon>
        <taxon>Bacillati</taxon>
        <taxon>Actinomycetota</taxon>
        <taxon>Actinomycetes</taxon>
        <taxon>Micrococcales</taxon>
        <taxon>Microbacteriaceae</taxon>
        <taxon>Pseudoclavibacter</taxon>
    </lineage>
</organism>
<evidence type="ECO:0000256" key="4">
    <source>
        <dbReference type="ARBA" id="ARBA00022989"/>
    </source>
</evidence>
<keyword evidence="5 6" id="KW-0472">Membrane</keyword>
<comment type="subcellular location">
    <subcellularLocation>
        <location evidence="1">Cell membrane</location>
        <topology evidence="1">Single-pass membrane protein</topology>
    </subcellularLocation>
</comment>
<reference evidence="8 9" key="1">
    <citation type="submission" date="2019-09" db="EMBL/GenBank/DDBJ databases">
        <title>Phylogeny of genus Pseudoclavibacter and closely related genus.</title>
        <authorList>
            <person name="Li Y."/>
        </authorList>
    </citation>
    <scope>NUCLEOTIDE SEQUENCE [LARGE SCALE GENOMIC DNA]</scope>
    <source>
        <strain evidence="8 9">DSM 23821</strain>
    </source>
</reference>
<protein>
    <submittedName>
        <fullName evidence="8">PspC domain-containing protein</fullName>
    </submittedName>
</protein>
<evidence type="ECO:0000313" key="8">
    <source>
        <dbReference type="EMBL" id="KAB1662192.1"/>
    </source>
</evidence>
<comment type="caution">
    <text evidence="8">The sequence shown here is derived from an EMBL/GenBank/DDBJ whole genome shotgun (WGS) entry which is preliminary data.</text>
</comment>
<dbReference type="OrthoDB" id="7359894at2"/>